<name>A0A2N5N6Z9_9BACL</name>
<sequence>MNQCDNRRLALDIAYGLACEGRALSNGLPKRLLDRAVWHARAASHPAGRLPKGKRLPWRMLYWIARLAGTERRLRRAYSRPGLPD</sequence>
<dbReference type="RefSeq" id="WP_101809195.1">
    <property type="nucleotide sequence ID" value="NZ_NFEZ01000004.1"/>
</dbReference>
<protein>
    <submittedName>
        <fullName evidence="1">Uncharacterized protein</fullName>
    </submittedName>
</protein>
<dbReference type="AlphaFoldDB" id="A0A2N5N6Z9"/>
<dbReference type="EMBL" id="NFEZ01000004">
    <property type="protein sequence ID" value="PLT46093.1"/>
    <property type="molecule type" value="Genomic_DNA"/>
</dbReference>
<proteinExistence type="predicted"/>
<evidence type="ECO:0000313" key="1">
    <source>
        <dbReference type="EMBL" id="PLT46093.1"/>
    </source>
</evidence>
<comment type="caution">
    <text evidence="1">The sequence shown here is derived from an EMBL/GenBank/DDBJ whole genome shotgun (WGS) entry which is preliminary data.</text>
</comment>
<keyword evidence="2" id="KW-1185">Reference proteome</keyword>
<gene>
    <name evidence="1" type="ORF">B8V81_4524</name>
</gene>
<evidence type="ECO:0000313" key="2">
    <source>
        <dbReference type="Proteomes" id="UP000234789"/>
    </source>
</evidence>
<organism evidence="1 2">
    <name type="scientific">Paenibacillus pasadenensis</name>
    <dbReference type="NCBI Taxonomy" id="217090"/>
    <lineage>
        <taxon>Bacteria</taxon>
        <taxon>Bacillati</taxon>
        <taxon>Bacillota</taxon>
        <taxon>Bacilli</taxon>
        <taxon>Bacillales</taxon>
        <taxon>Paenibacillaceae</taxon>
        <taxon>Paenibacillus</taxon>
    </lineage>
</organism>
<reference evidence="1 2" key="1">
    <citation type="submission" date="2017-05" db="EMBL/GenBank/DDBJ databases">
        <title>Functional genome analysis of Paenibacillus pasadenensis strain R16: insights on endophytic life style and antifungal activity.</title>
        <authorList>
            <person name="Passera A."/>
            <person name="Marcolungo L."/>
            <person name="Casati P."/>
            <person name="Brasca M."/>
            <person name="Quaglino F."/>
            <person name="Delledonne M."/>
        </authorList>
    </citation>
    <scope>NUCLEOTIDE SEQUENCE [LARGE SCALE GENOMIC DNA]</scope>
    <source>
        <strain evidence="1 2">R16</strain>
    </source>
</reference>
<dbReference type="Proteomes" id="UP000234789">
    <property type="component" value="Unassembled WGS sequence"/>
</dbReference>
<accession>A0A2N5N6Z9</accession>